<keyword evidence="2" id="KW-0349">Heme</keyword>
<dbReference type="Pfam" id="PF03098">
    <property type="entry name" value="An_peroxidase"/>
    <property type="match status" value="3"/>
</dbReference>
<organism evidence="3">
    <name type="scientific">Gongylonema pulchrum</name>
    <dbReference type="NCBI Taxonomy" id="637853"/>
    <lineage>
        <taxon>Eukaryota</taxon>
        <taxon>Metazoa</taxon>
        <taxon>Ecdysozoa</taxon>
        <taxon>Nematoda</taxon>
        <taxon>Chromadorea</taxon>
        <taxon>Rhabditida</taxon>
        <taxon>Spirurina</taxon>
        <taxon>Spiruromorpha</taxon>
        <taxon>Spiruroidea</taxon>
        <taxon>Gongylonematidae</taxon>
        <taxon>Gongylonema</taxon>
    </lineage>
</organism>
<feature type="binding site" description="axial binding residue" evidence="2">
    <location>
        <position position="260"/>
    </location>
    <ligand>
        <name>heme b</name>
        <dbReference type="ChEBI" id="CHEBI:60344"/>
    </ligand>
    <ligandPart>
        <name>Fe</name>
        <dbReference type="ChEBI" id="CHEBI:18248"/>
    </ligandPart>
</feature>
<dbReference type="SUPFAM" id="SSF48113">
    <property type="entry name" value="Heme-dependent peroxidases"/>
    <property type="match status" value="1"/>
</dbReference>
<dbReference type="InterPro" id="IPR010255">
    <property type="entry name" value="Haem_peroxidase_sf"/>
</dbReference>
<dbReference type="InterPro" id="IPR019791">
    <property type="entry name" value="Haem_peroxidase_animal"/>
</dbReference>
<dbReference type="GO" id="GO:0046872">
    <property type="term" value="F:metal ion binding"/>
    <property type="evidence" value="ECO:0007669"/>
    <property type="project" value="UniProtKB-KW"/>
</dbReference>
<dbReference type="Gene3D" id="1.10.640.10">
    <property type="entry name" value="Haem peroxidase domain superfamily, animal type"/>
    <property type="match status" value="2"/>
</dbReference>
<dbReference type="GO" id="GO:0006979">
    <property type="term" value="P:response to oxidative stress"/>
    <property type="evidence" value="ECO:0007669"/>
    <property type="project" value="InterPro"/>
</dbReference>
<proteinExistence type="predicted"/>
<accession>A0A183E551</accession>
<dbReference type="PROSITE" id="PS50292">
    <property type="entry name" value="PEROXIDASE_3"/>
    <property type="match status" value="1"/>
</dbReference>
<dbReference type="AlphaFoldDB" id="A0A183E551"/>
<protein>
    <submittedName>
        <fullName evidence="3">Chorion peroxidase</fullName>
    </submittedName>
</protein>
<sequence>LDIDSLQKLLPAVDVSSFVSNYTALLSEDGRISKDQCLPNEIPCDESTPYRRYNGWCNNLKQPHFGNAFETLIHLLPPAYDDGPNGEILNCTPCDSHETISVHCAPIEVPDGDPFFPTHYPNGERRCLPFVRSLLGQLTLGYRGQINQITAFIDGSAIYGSTVCENNLLREFERGLLKSSMLGLGNVEALPHGTQEARRIVIAQQQHIVFSELLPKLLGLELLEKHSLLPQSDGYFTGYNNTCDPAISQPFATAAYRFGHTLVRRMFPRMDNNFRPVSDPIDLASHFGFVEPLYNFTAGGMDSILMGLLSTPSMAFDRHITSALRNHLFERRGESASGMDLIAINILRARDHGVQPYNDFREFCGLKKAKTFEDLRAQMSSSAISALKSVYDDVDDIDLFPGLTSEDPVKGALLGPTMACLIAEQFARLKQCDRFYYENGDVAGQFTPGIFLICTRSYLNSHI</sequence>
<dbReference type="GO" id="GO:0020037">
    <property type="term" value="F:heme binding"/>
    <property type="evidence" value="ECO:0007669"/>
    <property type="project" value="InterPro"/>
</dbReference>
<evidence type="ECO:0000256" key="2">
    <source>
        <dbReference type="PIRSR" id="PIRSR619791-2"/>
    </source>
</evidence>
<dbReference type="PANTHER" id="PTHR11475">
    <property type="entry name" value="OXIDASE/PEROXIDASE"/>
    <property type="match status" value="1"/>
</dbReference>
<name>A0A183E551_9BILA</name>
<dbReference type="PANTHER" id="PTHR11475:SF133">
    <property type="entry name" value="PEROXIDASE"/>
    <property type="match status" value="1"/>
</dbReference>
<reference evidence="3" key="1">
    <citation type="submission" date="2016-06" db="UniProtKB">
        <authorList>
            <consortium name="WormBaseParasite"/>
        </authorList>
    </citation>
    <scope>IDENTIFICATION</scope>
</reference>
<evidence type="ECO:0000313" key="3">
    <source>
        <dbReference type="WBParaSite" id="GPUH_0001611401-mRNA-1"/>
    </source>
</evidence>
<dbReference type="GO" id="GO:0004601">
    <property type="term" value="F:peroxidase activity"/>
    <property type="evidence" value="ECO:0007669"/>
    <property type="project" value="UniProtKB-KW"/>
</dbReference>
<dbReference type="InterPro" id="IPR037120">
    <property type="entry name" value="Haem_peroxidase_sf_animal"/>
</dbReference>
<keyword evidence="2" id="KW-0408">Iron</keyword>
<evidence type="ECO:0000256" key="1">
    <source>
        <dbReference type="ARBA" id="ARBA00022559"/>
    </source>
</evidence>
<dbReference type="WBParaSite" id="GPUH_0001611401-mRNA-1">
    <property type="protein sequence ID" value="GPUH_0001611401-mRNA-1"/>
    <property type="gene ID" value="GPUH_0001611401"/>
</dbReference>
<keyword evidence="2" id="KW-0479">Metal-binding</keyword>
<keyword evidence="1" id="KW-0575">Peroxidase</keyword>
<keyword evidence="1" id="KW-0560">Oxidoreductase</keyword>